<dbReference type="InterPro" id="IPR013906">
    <property type="entry name" value="eIF3j"/>
</dbReference>
<feature type="region of interest" description="Disordered" evidence="4">
    <location>
        <begin position="1"/>
        <end position="89"/>
    </location>
</feature>
<feature type="compositionally biased region" description="Basic and acidic residues" evidence="4">
    <location>
        <begin position="64"/>
        <end position="89"/>
    </location>
</feature>
<keyword evidence="1" id="KW-0963">Cytoplasm</keyword>
<sequence>MTDQWQDSSITNTLIRDDNDNDAVPDAWEDELEEKPKKSDVEEKSKVPVKAPPTTKNKATKKKYTGDGRTSDEEFLESLKEPDRQYTPEELDELRKRAELQQEELKLKMATDFIGTSGERHSLDNVNLITKDEFLDYSFRLYNRLELLSKSEYYIEFLDDLLNGLTKSMALDNIKHIQSTLQGVLLHKQNDERERKLKTKVKKPVKPQLKADRRNEMDSFVGEGINNADGDEEYDEDNDFM</sequence>
<dbReference type="GO" id="GO:0003743">
    <property type="term" value="F:translation initiation factor activity"/>
    <property type="evidence" value="ECO:0007669"/>
    <property type="project" value="UniProtKB-KW"/>
</dbReference>
<proteinExistence type="predicted"/>
<feature type="region of interest" description="Disordered" evidence="4">
    <location>
        <begin position="195"/>
        <end position="241"/>
    </location>
</feature>
<dbReference type="Gene3D" id="1.10.246.60">
    <property type="entry name" value="Eukaryotic translation initiation factor 3 like domains"/>
    <property type="match status" value="1"/>
</dbReference>
<gene>
    <name evidence="5" type="ORF">ZHD862_LOCUS5387</name>
</gene>
<dbReference type="Proteomes" id="UP000663864">
    <property type="component" value="Unassembled WGS sequence"/>
</dbReference>
<feature type="compositionally biased region" description="Basic residues" evidence="4">
    <location>
        <begin position="196"/>
        <end position="205"/>
    </location>
</feature>
<dbReference type="AlphaFoldDB" id="A0A813WX24"/>
<dbReference type="Pfam" id="PF08597">
    <property type="entry name" value="eIF3_subunit"/>
    <property type="match status" value="1"/>
</dbReference>
<dbReference type="PANTHER" id="PTHR21681">
    <property type="entry name" value="EUKARYOTIC TRANSLATION INITIATION FACTOR 3 SUBUNIT J"/>
    <property type="match status" value="1"/>
</dbReference>
<feature type="compositionally biased region" description="Basic and acidic residues" evidence="4">
    <location>
        <begin position="34"/>
        <end position="46"/>
    </location>
</feature>
<comment type="caution">
    <text evidence="5">The sequence shown here is derived from an EMBL/GenBank/DDBJ whole genome shotgun (WGS) entry which is preliminary data.</text>
</comment>
<dbReference type="InterPro" id="IPR023194">
    <property type="entry name" value="eIF3-like_dom_sf"/>
</dbReference>
<organism evidence="5 6">
    <name type="scientific">Rotaria sordida</name>
    <dbReference type="NCBI Taxonomy" id="392033"/>
    <lineage>
        <taxon>Eukaryota</taxon>
        <taxon>Metazoa</taxon>
        <taxon>Spiralia</taxon>
        <taxon>Gnathifera</taxon>
        <taxon>Rotifera</taxon>
        <taxon>Eurotatoria</taxon>
        <taxon>Bdelloidea</taxon>
        <taxon>Philodinida</taxon>
        <taxon>Philodinidae</taxon>
        <taxon>Rotaria</taxon>
    </lineage>
</organism>
<feature type="compositionally biased region" description="Low complexity" evidence="4">
    <location>
        <begin position="48"/>
        <end position="57"/>
    </location>
</feature>
<feature type="compositionally biased region" description="Acidic residues" evidence="4">
    <location>
        <begin position="19"/>
        <end position="33"/>
    </location>
</feature>
<protein>
    <recommendedName>
        <fullName evidence="7">Eukaryotic translation initiation factor 3 30 kDa subunit</fullName>
    </recommendedName>
</protein>
<evidence type="ECO:0000256" key="3">
    <source>
        <dbReference type="ARBA" id="ARBA00022917"/>
    </source>
</evidence>
<evidence type="ECO:0000256" key="1">
    <source>
        <dbReference type="ARBA" id="ARBA00022490"/>
    </source>
</evidence>
<evidence type="ECO:0008006" key="7">
    <source>
        <dbReference type="Google" id="ProtNLM"/>
    </source>
</evidence>
<name>A0A813WX24_9BILA</name>
<evidence type="ECO:0000313" key="5">
    <source>
        <dbReference type="EMBL" id="CAF0861118.1"/>
    </source>
</evidence>
<keyword evidence="3" id="KW-0648">Protein biosynthesis</keyword>
<evidence type="ECO:0000256" key="2">
    <source>
        <dbReference type="ARBA" id="ARBA00022540"/>
    </source>
</evidence>
<keyword evidence="2" id="KW-0396">Initiation factor</keyword>
<dbReference type="GO" id="GO:0005852">
    <property type="term" value="C:eukaryotic translation initiation factor 3 complex"/>
    <property type="evidence" value="ECO:0007669"/>
    <property type="project" value="InterPro"/>
</dbReference>
<reference evidence="5" key="1">
    <citation type="submission" date="2021-02" db="EMBL/GenBank/DDBJ databases">
        <authorList>
            <person name="Nowell W R."/>
        </authorList>
    </citation>
    <scope>NUCLEOTIDE SEQUENCE</scope>
</reference>
<feature type="compositionally biased region" description="Acidic residues" evidence="4">
    <location>
        <begin position="229"/>
        <end position="241"/>
    </location>
</feature>
<dbReference type="PANTHER" id="PTHR21681:SF0">
    <property type="entry name" value="EUKARYOTIC TRANSLATION INITIATION FACTOR 3 SUBUNIT J"/>
    <property type="match status" value="1"/>
</dbReference>
<dbReference type="EMBL" id="CAJNOT010000141">
    <property type="protein sequence ID" value="CAF0861118.1"/>
    <property type="molecule type" value="Genomic_DNA"/>
</dbReference>
<feature type="compositionally biased region" description="Polar residues" evidence="4">
    <location>
        <begin position="1"/>
        <end position="14"/>
    </location>
</feature>
<accession>A0A813WX24</accession>
<evidence type="ECO:0000313" key="6">
    <source>
        <dbReference type="Proteomes" id="UP000663864"/>
    </source>
</evidence>
<evidence type="ECO:0000256" key="4">
    <source>
        <dbReference type="SAM" id="MobiDB-lite"/>
    </source>
</evidence>